<evidence type="ECO:0000313" key="1">
    <source>
        <dbReference type="EMBL" id="VAW24249.1"/>
    </source>
</evidence>
<evidence type="ECO:0008006" key="2">
    <source>
        <dbReference type="Google" id="ProtNLM"/>
    </source>
</evidence>
<dbReference type="EMBL" id="UOEQ01000518">
    <property type="protein sequence ID" value="VAW24249.1"/>
    <property type="molecule type" value="Genomic_DNA"/>
</dbReference>
<dbReference type="AlphaFoldDB" id="A0A3B0UI97"/>
<gene>
    <name evidence="1" type="ORF">MNBD_ALPHA11-205</name>
</gene>
<reference evidence="1" key="1">
    <citation type="submission" date="2018-06" db="EMBL/GenBank/DDBJ databases">
        <authorList>
            <person name="Zhirakovskaya E."/>
        </authorList>
    </citation>
    <scope>NUCLEOTIDE SEQUENCE</scope>
</reference>
<proteinExistence type="predicted"/>
<organism evidence="1">
    <name type="scientific">hydrothermal vent metagenome</name>
    <dbReference type="NCBI Taxonomy" id="652676"/>
    <lineage>
        <taxon>unclassified sequences</taxon>
        <taxon>metagenomes</taxon>
        <taxon>ecological metagenomes</taxon>
    </lineage>
</organism>
<name>A0A3B0UI97_9ZZZZ</name>
<protein>
    <recommendedName>
        <fullName evidence="2">Pyrroline-5-carboxylate reductase</fullName>
    </recommendedName>
</protein>
<dbReference type="Pfam" id="PF04380">
    <property type="entry name" value="BMFP"/>
    <property type="match status" value="1"/>
</dbReference>
<dbReference type="InterPro" id="IPR007475">
    <property type="entry name" value="UbiK"/>
</dbReference>
<sequence>MNQGSKVFDDIGKLMNDAAGVADGVRREAENAFKVQMERIVADLDLVSREDFDILREIVEVQSEEIAMLQKELSSLRTRKKSTSK</sequence>
<accession>A0A3B0UI97</accession>